<gene>
    <name evidence="1" type="ORF">ALO43_05403</name>
</gene>
<dbReference type="EMBL" id="LJRO01000048">
    <property type="protein sequence ID" value="KPZ06843.1"/>
    <property type="molecule type" value="Genomic_DNA"/>
</dbReference>
<proteinExistence type="predicted"/>
<comment type="caution">
    <text evidence="1">The sequence shown here is derived from an EMBL/GenBank/DDBJ whole genome shotgun (WGS) entry which is preliminary data.</text>
</comment>
<organism evidence="1 2">
    <name type="scientific">Pseudomonas tremae</name>
    <dbReference type="NCBI Taxonomy" id="200454"/>
    <lineage>
        <taxon>Bacteria</taxon>
        <taxon>Pseudomonadati</taxon>
        <taxon>Pseudomonadota</taxon>
        <taxon>Gammaproteobacteria</taxon>
        <taxon>Pseudomonadales</taxon>
        <taxon>Pseudomonadaceae</taxon>
        <taxon>Pseudomonas</taxon>
    </lineage>
</organism>
<dbReference type="AlphaFoldDB" id="A0AA40P8C9"/>
<evidence type="ECO:0000313" key="2">
    <source>
        <dbReference type="Proteomes" id="UP000050523"/>
    </source>
</evidence>
<reference evidence="1 2" key="1">
    <citation type="submission" date="2015-09" db="EMBL/GenBank/DDBJ databases">
        <title>Genome announcement of multiple Pseudomonas syringae strains.</title>
        <authorList>
            <person name="Thakur S."/>
            <person name="Wang P.W."/>
            <person name="Gong Y."/>
            <person name="Weir B.S."/>
            <person name="Guttman D.S."/>
        </authorList>
    </citation>
    <scope>NUCLEOTIDE SEQUENCE [LARGE SCALE GENOMIC DNA]</scope>
    <source>
        <strain evidence="1 2">ICMP9151</strain>
    </source>
</reference>
<name>A0AA40P8C9_9PSED</name>
<evidence type="ECO:0000313" key="1">
    <source>
        <dbReference type="EMBL" id="KPZ06843.1"/>
    </source>
</evidence>
<protein>
    <submittedName>
        <fullName evidence="1">Uncharacterized protein</fullName>
    </submittedName>
</protein>
<sequence length="70" mass="7991">MVHAPEAESSRKQKKLYDKPTVGWRHYLRTGSRYRKMPTFQVPRCCTVAQVTGADSVLICLRRAVIEAQA</sequence>
<dbReference type="Proteomes" id="UP000050523">
    <property type="component" value="Unassembled WGS sequence"/>
</dbReference>
<accession>A0AA40P8C9</accession>